<proteinExistence type="predicted"/>
<protein>
    <submittedName>
        <fullName evidence="1">Unannotated protein</fullName>
    </submittedName>
</protein>
<name>A0A6J6B2U9_9ZZZZ</name>
<accession>A0A6J6B2U9</accession>
<dbReference type="AlphaFoldDB" id="A0A6J6B2U9"/>
<gene>
    <name evidence="1" type="ORF">UFOPK1413_00239</name>
</gene>
<dbReference type="EMBL" id="CAEZSG010000020">
    <property type="protein sequence ID" value="CAB4532643.1"/>
    <property type="molecule type" value="Genomic_DNA"/>
</dbReference>
<organism evidence="1">
    <name type="scientific">freshwater metagenome</name>
    <dbReference type="NCBI Taxonomy" id="449393"/>
    <lineage>
        <taxon>unclassified sequences</taxon>
        <taxon>metagenomes</taxon>
        <taxon>ecological metagenomes</taxon>
    </lineage>
</organism>
<sequence length="190" mass="20983">MVGRWGDKADTRCTHASSRDPRVDLVRWKLSAFTRLGPLGHLDLNVVGVGEIHARDAKSPAGDLFDRASTFWIQQAFDGFTALSGIGTSAKPIHCDSQRLVHFLGDRTVGHCARRETTDDVIGRFDLIERHRVATADESEKSTECHQPLGLLIHRSRVVAENVISLLSCGVLQLEHGFGIEQVWRPLAAP</sequence>
<evidence type="ECO:0000313" key="1">
    <source>
        <dbReference type="EMBL" id="CAB4532643.1"/>
    </source>
</evidence>
<reference evidence="1" key="1">
    <citation type="submission" date="2020-05" db="EMBL/GenBank/DDBJ databases">
        <authorList>
            <person name="Chiriac C."/>
            <person name="Salcher M."/>
            <person name="Ghai R."/>
            <person name="Kavagutti S V."/>
        </authorList>
    </citation>
    <scope>NUCLEOTIDE SEQUENCE</scope>
</reference>